<gene>
    <name evidence="1" type="ORF">MEUPH1_LOCUS24343</name>
</gene>
<keyword evidence="2" id="KW-1185">Reference proteome</keyword>
<protein>
    <recommendedName>
        <fullName evidence="3">GIY-YIG homing endonuclease</fullName>
    </recommendedName>
</protein>
<comment type="caution">
    <text evidence="1">The sequence shown here is derived from an EMBL/GenBank/DDBJ whole genome shotgun (WGS) entry which is preliminary data.</text>
</comment>
<evidence type="ECO:0000313" key="2">
    <source>
        <dbReference type="Proteomes" id="UP001160148"/>
    </source>
</evidence>
<dbReference type="Proteomes" id="UP001160148">
    <property type="component" value="Unassembled WGS sequence"/>
</dbReference>
<name>A0AAV0XP04_9HEMI</name>
<sequence>MRSHTSTLILNGNISPLCNYDKNTHVLNNTCPFDSVIVGIAVAYVDYEQYASFIDGSKNEYLNLAKDLGRHGSSKLSYTRRLILLMPYFDISTSIPSVYTLNTECNVLKVIQDYMKNDPNCTQTILCSNKNCPEKDRIRHSASIIINDLNKILEKGFSCLNMLLENYLKSERTPCIYKHCDGILKKEKKLGSHIFIETDQLSIDSSTFSCLLNQIPVNINLNNEK</sequence>
<proteinExistence type="predicted"/>
<reference evidence="1 2" key="1">
    <citation type="submission" date="2023-01" db="EMBL/GenBank/DDBJ databases">
        <authorList>
            <person name="Whitehead M."/>
        </authorList>
    </citation>
    <scope>NUCLEOTIDE SEQUENCE [LARGE SCALE GENOMIC DNA]</scope>
</reference>
<dbReference type="EMBL" id="CARXXK010000251">
    <property type="protein sequence ID" value="CAI6370195.1"/>
    <property type="molecule type" value="Genomic_DNA"/>
</dbReference>
<evidence type="ECO:0000313" key="1">
    <source>
        <dbReference type="EMBL" id="CAI6370195.1"/>
    </source>
</evidence>
<dbReference type="AlphaFoldDB" id="A0AAV0XP04"/>
<organism evidence="1 2">
    <name type="scientific">Macrosiphum euphorbiae</name>
    <name type="common">potato aphid</name>
    <dbReference type="NCBI Taxonomy" id="13131"/>
    <lineage>
        <taxon>Eukaryota</taxon>
        <taxon>Metazoa</taxon>
        <taxon>Ecdysozoa</taxon>
        <taxon>Arthropoda</taxon>
        <taxon>Hexapoda</taxon>
        <taxon>Insecta</taxon>
        <taxon>Pterygota</taxon>
        <taxon>Neoptera</taxon>
        <taxon>Paraneoptera</taxon>
        <taxon>Hemiptera</taxon>
        <taxon>Sternorrhyncha</taxon>
        <taxon>Aphidomorpha</taxon>
        <taxon>Aphidoidea</taxon>
        <taxon>Aphididae</taxon>
        <taxon>Macrosiphini</taxon>
        <taxon>Macrosiphum</taxon>
    </lineage>
</organism>
<accession>A0AAV0XP04</accession>
<evidence type="ECO:0008006" key="3">
    <source>
        <dbReference type="Google" id="ProtNLM"/>
    </source>
</evidence>